<dbReference type="EMBL" id="CP142149">
    <property type="protein sequence ID" value="WSE31316.1"/>
    <property type="molecule type" value="Genomic_DNA"/>
</dbReference>
<evidence type="ECO:0008006" key="3">
    <source>
        <dbReference type="Google" id="ProtNLM"/>
    </source>
</evidence>
<name>A0ABZ1IC66_9PSEU</name>
<sequence>MSEVSRWYAVRCVFRWQQWEGSPFEERITLWQAPSSEAAIEAAEREAGQYAAEHSVTYLGFAQSYALDESVVLGSGAEVFSLLRDSPLAPEEYLTRFFNTGGEHQGVVDSE</sequence>
<gene>
    <name evidence="1" type="ORF">VSH64_04220</name>
</gene>
<reference evidence="1 2" key="1">
    <citation type="journal article" date="2015" name="Int. J. Syst. Evol. Microbiol.">
        <title>Amycolatopsis rhabdoformis sp. nov., an actinomycete isolated from a tropical forest soil.</title>
        <authorList>
            <person name="Souza W.R."/>
            <person name="Silva R.E."/>
            <person name="Goodfellow M."/>
            <person name="Busarakam K."/>
            <person name="Figueiro F.S."/>
            <person name="Ferreira D."/>
            <person name="Rodrigues-Filho E."/>
            <person name="Moraes L.A.B."/>
            <person name="Zucchi T.D."/>
        </authorList>
    </citation>
    <scope>NUCLEOTIDE SEQUENCE [LARGE SCALE GENOMIC DNA]</scope>
    <source>
        <strain evidence="1 2">NCIMB 14900</strain>
    </source>
</reference>
<dbReference type="Proteomes" id="UP001330812">
    <property type="component" value="Chromosome"/>
</dbReference>
<keyword evidence="2" id="KW-1185">Reference proteome</keyword>
<evidence type="ECO:0000313" key="1">
    <source>
        <dbReference type="EMBL" id="WSE31316.1"/>
    </source>
</evidence>
<evidence type="ECO:0000313" key="2">
    <source>
        <dbReference type="Proteomes" id="UP001330812"/>
    </source>
</evidence>
<protein>
    <recommendedName>
        <fullName evidence="3">DUF4288 domain-containing protein</fullName>
    </recommendedName>
</protein>
<dbReference type="RefSeq" id="WP_326834122.1">
    <property type="nucleotide sequence ID" value="NZ_CP142149.1"/>
</dbReference>
<accession>A0ABZ1IC66</accession>
<proteinExistence type="predicted"/>
<organism evidence="1 2">
    <name type="scientific">Amycolatopsis rhabdoformis</name>
    <dbReference type="NCBI Taxonomy" id="1448059"/>
    <lineage>
        <taxon>Bacteria</taxon>
        <taxon>Bacillati</taxon>
        <taxon>Actinomycetota</taxon>
        <taxon>Actinomycetes</taxon>
        <taxon>Pseudonocardiales</taxon>
        <taxon>Pseudonocardiaceae</taxon>
        <taxon>Amycolatopsis</taxon>
    </lineage>
</organism>